<accession>A0A835CU65</accession>
<organism evidence="4 5">
    <name type="scientific">Aphidius gifuensis</name>
    <name type="common">Parasitoid wasp</name>
    <dbReference type="NCBI Taxonomy" id="684658"/>
    <lineage>
        <taxon>Eukaryota</taxon>
        <taxon>Metazoa</taxon>
        <taxon>Ecdysozoa</taxon>
        <taxon>Arthropoda</taxon>
        <taxon>Hexapoda</taxon>
        <taxon>Insecta</taxon>
        <taxon>Pterygota</taxon>
        <taxon>Neoptera</taxon>
        <taxon>Endopterygota</taxon>
        <taxon>Hymenoptera</taxon>
        <taxon>Apocrita</taxon>
        <taxon>Ichneumonoidea</taxon>
        <taxon>Braconidae</taxon>
        <taxon>Aphidiinae</taxon>
        <taxon>Aphidius</taxon>
    </lineage>
</organism>
<evidence type="ECO:0000313" key="5">
    <source>
        <dbReference type="Proteomes" id="UP000639338"/>
    </source>
</evidence>
<dbReference type="PANTHER" id="PTHR12761">
    <property type="entry name" value="HERMANSKY-PUDLAK SYNDROME PROTEIN 1"/>
    <property type="match status" value="1"/>
</dbReference>
<dbReference type="Pfam" id="PF19036">
    <property type="entry name" value="Fuz_longin_1"/>
    <property type="match status" value="1"/>
</dbReference>
<dbReference type="PANTHER" id="PTHR12761:SF1">
    <property type="entry name" value="BLOC-3 COMPLEX MEMBER HPS1"/>
    <property type="match status" value="1"/>
</dbReference>
<dbReference type="GO" id="GO:0016192">
    <property type="term" value="P:vesicle-mediated transport"/>
    <property type="evidence" value="ECO:0007669"/>
    <property type="project" value="InterPro"/>
</dbReference>
<feature type="domain" description="FUZ/MON1/HPS1 second Longin" evidence="2">
    <location>
        <begin position="191"/>
        <end position="341"/>
    </location>
</feature>
<comment type="caution">
    <text evidence="4">The sequence shown here is derived from an EMBL/GenBank/DDBJ whole genome shotgun (WGS) entry which is preliminary data.</text>
</comment>
<sequence>MRGVLIFDHLNDILFTKCNAKFAKHVEKLAKNQGLISEKDNNDSYELSANVIMQLFSPIVTSQQMMASQFGNSYTSINCEDGTNIVFDYSMGYTFLYISNDDIIFMKRSLGICVTIAGHVCGPDISLLKTSQEKSSLVSSLMDSWRILYKCEQSILTETVEQLCVNADLGSSTLKILQDAADKLKASEYPNVHLLVLVENKFLSLYSSKNSQDLNASDILLTVLLCHVAKVSNKSLKINDDPDVILVQRQNNTDNEEITSIGGKLSNPTTTDISNLFNDSDDSTNNDCLSENKLYSQLLLLGCEQSRTANAIHIFNLFEGINLITITEVTNLMTSSGIYDSFYYLNIINSLQLQNDIDELRPAFDNLDLSIKKTIDGIKKNRGNVGNDVDMCQRRMQVKWEFFRKKYVDLLKSWDQESVLQIESNMNGFIITMKELFKLTCFNKNFLKHGIDIVLTVSQLVKKKFNAFNDFLKVKAIKNFTLDSRTSLTINKYLEEFPGLVHFIYINRTTNRLIAPTLDFTNPETLALTTKKIWTMVEQSRNHLQEGHFSIMWKDCTFNYAYFLWFEDNSGSSLKCKTYINHMIKSFPLPGIMCGNYYKKLAQTCFPKISKNKIRIYELYCVHLGLATSSCVLEHSRRLAATIWEITGLSKIPTEIM</sequence>
<reference evidence="4 5" key="1">
    <citation type="submission" date="2020-08" db="EMBL/GenBank/DDBJ databases">
        <title>Aphidius gifuensis genome sequencing and assembly.</title>
        <authorList>
            <person name="Du Z."/>
        </authorList>
    </citation>
    <scope>NUCLEOTIDE SEQUENCE [LARGE SCALE GENOMIC DNA]</scope>
    <source>
        <strain evidence="4">YNYX2018</strain>
        <tissue evidence="4">Adults</tissue>
    </source>
</reference>
<evidence type="ECO:0000313" key="4">
    <source>
        <dbReference type="EMBL" id="KAF7993020.1"/>
    </source>
</evidence>
<dbReference type="InterPro" id="IPR043972">
    <property type="entry name" value="FUZ/MON1/HPS1_longin_1"/>
</dbReference>
<gene>
    <name evidence="4" type="ORF">HCN44_005801</name>
</gene>
<dbReference type="Proteomes" id="UP000639338">
    <property type="component" value="Unassembled WGS sequence"/>
</dbReference>
<feature type="domain" description="FUZ/MON1/HPS1 third Longin" evidence="3">
    <location>
        <begin position="499"/>
        <end position="645"/>
    </location>
</feature>
<evidence type="ECO:0000259" key="3">
    <source>
        <dbReference type="Pfam" id="PF19038"/>
    </source>
</evidence>
<dbReference type="InterPro" id="IPR043970">
    <property type="entry name" value="FUZ/MON1/HPS1_longin_3"/>
</dbReference>
<dbReference type="Pfam" id="PF19038">
    <property type="entry name" value="Fuz_longin_3"/>
    <property type="match status" value="1"/>
</dbReference>
<dbReference type="Pfam" id="PF19037">
    <property type="entry name" value="Fuz_longin_2"/>
    <property type="match status" value="1"/>
</dbReference>
<dbReference type="OrthoDB" id="10255234at2759"/>
<feature type="domain" description="FUZ/MON1/HPS1 first Longin" evidence="1">
    <location>
        <begin position="3"/>
        <end position="145"/>
    </location>
</feature>
<dbReference type="InterPro" id="IPR043971">
    <property type="entry name" value="FUZ/MON1/HPS1_longin_2"/>
</dbReference>
<dbReference type="GO" id="GO:0005085">
    <property type="term" value="F:guanyl-nucleotide exchange factor activity"/>
    <property type="evidence" value="ECO:0007669"/>
    <property type="project" value="TreeGrafter"/>
</dbReference>
<evidence type="ECO:0000259" key="1">
    <source>
        <dbReference type="Pfam" id="PF19036"/>
    </source>
</evidence>
<protein>
    <recommendedName>
        <fullName evidence="6">Hermansky-Pudlak syndrome 1 protein</fullName>
    </recommendedName>
</protein>
<dbReference type="InterPro" id="IPR026053">
    <property type="entry name" value="HPS1"/>
</dbReference>
<proteinExistence type="predicted"/>
<keyword evidence="5" id="KW-1185">Reference proteome</keyword>
<evidence type="ECO:0000259" key="2">
    <source>
        <dbReference type="Pfam" id="PF19037"/>
    </source>
</evidence>
<name>A0A835CU65_APHGI</name>
<evidence type="ECO:0008006" key="6">
    <source>
        <dbReference type="Google" id="ProtNLM"/>
    </source>
</evidence>
<dbReference type="GO" id="GO:0031085">
    <property type="term" value="C:BLOC-3 complex"/>
    <property type="evidence" value="ECO:0007669"/>
    <property type="project" value="TreeGrafter"/>
</dbReference>
<dbReference type="AlphaFoldDB" id="A0A835CU65"/>
<dbReference type="EMBL" id="JACMRX010000003">
    <property type="protein sequence ID" value="KAF7993020.1"/>
    <property type="molecule type" value="Genomic_DNA"/>
</dbReference>